<feature type="signal peptide" evidence="1">
    <location>
        <begin position="1"/>
        <end position="21"/>
    </location>
</feature>
<evidence type="ECO:0000256" key="1">
    <source>
        <dbReference type="SAM" id="SignalP"/>
    </source>
</evidence>
<dbReference type="AlphaFoldDB" id="A0AAE0TM66"/>
<proteinExistence type="predicted"/>
<gene>
    <name evidence="2" type="ORF">CHS0354_014023</name>
</gene>
<reference evidence="2" key="3">
    <citation type="submission" date="2023-05" db="EMBL/GenBank/DDBJ databases">
        <authorList>
            <person name="Smith C.H."/>
        </authorList>
    </citation>
    <scope>NUCLEOTIDE SEQUENCE</scope>
    <source>
        <strain evidence="2">CHS0354</strain>
        <tissue evidence="2">Mantle</tissue>
    </source>
</reference>
<name>A0AAE0TM66_9BIVA</name>
<keyword evidence="3" id="KW-1185">Reference proteome</keyword>
<organism evidence="2 3">
    <name type="scientific">Potamilus streckersoni</name>
    <dbReference type="NCBI Taxonomy" id="2493646"/>
    <lineage>
        <taxon>Eukaryota</taxon>
        <taxon>Metazoa</taxon>
        <taxon>Spiralia</taxon>
        <taxon>Lophotrochozoa</taxon>
        <taxon>Mollusca</taxon>
        <taxon>Bivalvia</taxon>
        <taxon>Autobranchia</taxon>
        <taxon>Heteroconchia</taxon>
        <taxon>Palaeoheterodonta</taxon>
        <taxon>Unionida</taxon>
        <taxon>Unionoidea</taxon>
        <taxon>Unionidae</taxon>
        <taxon>Ambleminae</taxon>
        <taxon>Lampsilini</taxon>
        <taxon>Potamilus</taxon>
    </lineage>
</organism>
<dbReference type="Proteomes" id="UP001195483">
    <property type="component" value="Unassembled WGS sequence"/>
</dbReference>
<protein>
    <submittedName>
        <fullName evidence="2">Uncharacterized protein</fullName>
    </submittedName>
</protein>
<dbReference type="EMBL" id="JAEAOA010000858">
    <property type="protein sequence ID" value="KAK3611948.1"/>
    <property type="molecule type" value="Genomic_DNA"/>
</dbReference>
<reference evidence="2" key="1">
    <citation type="journal article" date="2021" name="Genome Biol. Evol.">
        <title>A High-Quality Reference Genome for a Parasitic Bivalve with Doubly Uniparental Inheritance (Bivalvia: Unionida).</title>
        <authorList>
            <person name="Smith C.H."/>
        </authorList>
    </citation>
    <scope>NUCLEOTIDE SEQUENCE</scope>
    <source>
        <strain evidence="2">CHS0354</strain>
    </source>
</reference>
<evidence type="ECO:0000313" key="2">
    <source>
        <dbReference type="EMBL" id="KAK3611948.1"/>
    </source>
</evidence>
<feature type="chain" id="PRO_5042207286" evidence="1">
    <location>
        <begin position="22"/>
        <end position="78"/>
    </location>
</feature>
<keyword evidence="1" id="KW-0732">Signal</keyword>
<comment type="caution">
    <text evidence="2">The sequence shown here is derived from an EMBL/GenBank/DDBJ whole genome shotgun (WGS) entry which is preliminary data.</text>
</comment>
<reference evidence="2" key="2">
    <citation type="journal article" date="2021" name="Genome Biol. Evol.">
        <title>Developing a high-quality reference genome for a parasitic bivalve with doubly uniparental inheritance (Bivalvia: Unionida).</title>
        <authorList>
            <person name="Smith C.H."/>
        </authorList>
    </citation>
    <scope>NUCLEOTIDE SEQUENCE</scope>
    <source>
        <strain evidence="2">CHS0354</strain>
        <tissue evidence="2">Mantle</tissue>
    </source>
</reference>
<evidence type="ECO:0000313" key="3">
    <source>
        <dbReference type="Proteomes" id="UP001195483"/>
    </source>
</evidence>
<sequence length="78" mass="9131">MKIIFVVLLLVFMGLMYTVQAEDLTEGQRDPPPPPLPMRWQDVGRTLQMHHLPSFEGATRLYNPTPRSQVDLKNVWRR</sequence>
<accession>A0AAE0TM66</accession>